<accession>A0A2M9A6N7</accession>
<protein>
    <submittedName>
        <fullName evidence="3">Lamin tail-like protein</fullName>
    </submittedName>
</protein>
<gene>
    <name evidence="3" type="ORF">BGX16_1265</name>
</gene>
<feature type="chain" id="PRO_5014909269" evidence="1">
    <location>
        <begin position="26"/>
        <end position="918"/>
    </location>
</feature>
<keyword evidence="1" id="KW-0732">Signal</keyword>
<dbReference type="Pfam" id="PF00932">
    <property type="entry name" value="LTD"/>
    <property type="match status" value="1"/>
</dbReference>
<organism evidence="3 4">
    <name type="scientific">Hallerella succinigenes</name>
    <dbReference type="NCBI Taxonomy" id="1896222"/>
    <lineage>
        <taxon>Bacteria</taxon>
        <taxon>Pseudomonadati</taxon>
        <taxon>Fibrobacterota</taxon>
        <taxon>Fibrobacteria</taxon>
        <taxon>Fibrobacterales</taxon>
        <taxon>Fibrobacteraceae</taxon>
        <taxon>Hallerella</taxon>
    </lineage>
</organism>
<dbReference type="RefSeq" id="WP_100425291.1">
    <property type="nucleotide sequence ID" value="NZ_PGEX01000001.1"/>
</dbReference>
<dbReference type="SUPFAM" id="SSF74853">
    <property type="entry name" value="Lamin A/C globular tail domain"/>
    <property type="match status" value="1"/>
</dbReference>
<proteinExistence type="predicted"/>
<dbReference type="AlphaFoldDB" id="A0A2M9A6N7"/>
<evidence type="ECO:0000259" key="2">
    <source>
        <dbReference type="PROSITE" id="PS51841"/>
    </source>
</evidence>
<dbReference type="Proteomes" id="UP000231134">
    <property type="component" value="Unassembled WGS sequence"/>
</dbReference>
<dbReference type="InterPro" id="IPR036415">
    <property type="entry name" value="Lamin_tail_dom_sf"/>
</dbReference>
<sequence>MVSLKKYALAIATLSGLLLSCSDNLDDVSEDDLNPPGEIPADAENFMRSAPVVFTEVNPQNFTFQDEDGDNSDWIELFNPADTAVNLKGFSLSNSESEPRKWTFGNAIVPPQSFLIVYFSKKDRADYETPSDSTDMLGSGAWSWSDSQSTPVAGNSIAEPWQTSNYVSSVNGRRSISGQMQLAVNTELGWSSACIFVGVNSGSTSDVQDLKTANQLLLTGYVTKDEPLEIRLTQPDYDDWLGWSTTITGTGDSSTVYKISLPTGTSFPDLQNIYGTRFAAVNNHYNRVQFKFTSYIACNQGHFPHTNFKLPKSGGSVFLFDSTGALRDSILYPSVPQGKTFSFAGNGWGFAEPTPLGITSEAYAVQATNRFELPESGFYTDPFTVSLTSDSLSVARCELGGKLPTETSPVVTTLDISQTTVLRCATFRTGALPSDVSTRTYIFESAPSIATAFITADPNSLFDPDSGIYEEGPNASPEEPHYGANYWLDKTIPAEITFFEPGAQTPAFSKTVGYEIFGNYSRTNAKKSFALKFRKRYGDSELEYKIFPEFPNLAVFKDLVFRNNGGNFYQDYIRDRLGSSITQGLGVDYQKARPSIVYVNGKYFGIHNIRERLNENYFLTNYGYDEGSIDLLKTNNEVTCGSASDYLALERYIQANDLRDSAAYAYVQSLMDVDNYTNYIQTEMFIANRDWPGNNLKKWKSHSPETKWKWMLYDLDWGFDNGHAEDRYASMNMFEYTLDSTATSYPNGVEYTVPIRNLLKNSTFRNRFINRFVALTVTKFSVDTVLAKIHSMMQEIQAEIPRDQDRWGHNASYMENQLSKIENFAKIRPAQVIAEMEDYFGLSDFATVTLDPGSCGTISVDGISLHHATALKLYPNIPVTLTAEPSAGCTFIGWNDGDTSSVKTLLPADGSVYTALFR</sequence>
<comment type="caution">
    <text evidence="3">The sequence shown here is derived from an EMBL/GenBank/DDBJ whole genome shotgun (WGS) entry which is preliminary data.</text>
</comment>
<feature type="signal peptide" evidence="1">
    <location>
        <begin position="1"/>
        <end position="25"/>
    </location>
</feature>
<evidence type="ECO:0000313" key="4">
    <source>
        <dbReference type="Proteomes" id="UP000231134"/>
    </source>
</evidence>
<feature type="domain" description="LTD" evidence="2">
    <location>
        <begin position="42"/>
        <end position="236"/>
    </location>
</feature>
<keyword evidence="4" id="KW-1185">Reference proteome</keyword>
<dbReference type="InterPro" id="IPR014867">
    <property type="entry name" value="Spore_coat_CotH_CotH2/3/7"/>
</dbReference>
<dbReference type="EMBL" id="PGEX01000001">
    <property type="protein sequence ID" value="PJJ41303.1"/>
    <property type="molecule type" value="Genomic_DNA"/>
</dbReference>
<dbReference type="OrthoDB" id="9802197at2"/>
<reference evidence="3 4" key="1">
    <citation type="submission" date="2017-11" db="EMBL/GenBank/DDBJ databases">
        <title>Animal gut microbial communities from fecal samples from Wisconsin, USA.</title>
        <authorList>
            <person name="Neumann A."/>
        </authorList>
    </citation>
    <scope>NUCLEOTIDE SEQUENCE [LARGE SCALE GENOMIC DNA]</scope>
    <source>
        <strain evidence="3 4">UWS3</strain>
    </source>
</reference>
<dbReference type="Pfam" id="PF08757">
    <property type="entry name" value="CotH"/>
    <property type="match status" value="1"/>
</dbReference>
<evidence type="ECO:0000256" key="1">
    <source>
        <dbReference type="SAM" id="SignalP"/>
    </source>
</evidence>
<dbReference type="PROSITE" id="PS51841">
    <property type="entry name" value="LTD"/>
    <property type="match status" value="1"/>
</dbReference>
<dbReference type="InterPro" id="IPR001322">
    <property type="entry name" value="Lamin_tail_dom"/>
</dbReference>
<name>A0A2M9A6N7_9BACT</name>
<evidence type="ECO:0000313" key="3">
    <source>
        <dbReference type="EMBL" id="PJJ41303.1"/>
    </source>
</evidence>
<dbReference type="Gene3D" id="2.60.40.1260">
    <property type="entry name" value="Lamin Tail domain"/>
    <property type="match status" value="1"/>
</dbReference>
<dbReference type="PROSITE" id="PS51257">
    <property type="entry name" value="PROKAR_LIPOPROTEIN"/>
    <property type="match status" value="1"/>
</dbReference>